<name>A0A8K0JNH1_9TREE</name>
<reference evidence="6" key="1">
    <citation type="submission" date="2020-04" db="EMBL/GenBank/DDBJ databases">
        <title>Analysis of mating type loci in Filobasidium floriforme.</title>
        <authorList>
            <person name="Nowrousian M."/>
        </authorList>
    </citation>
    <scope>NUCLEOTIDE SEQUENCE</scope>
    <source>
        <strain evidence="6">CBS 6242</strain>
    </source>
</reference>
<dbReference type="InterPro" id="IPR036373">
    <property type="entry name" value="Ribosomal_bL17_sf"/>
</dbReference>
<protein>
    <recommendedName>
        <fullName evidence="8">Ribosomal protein L17</fullName>
    </recommendedName>
</protein>
<dbReference type="PROSITE" id="PS01167">
    <property type="entry name" value="RIBOSOMAL_L17"/>
    <property type="match status" value="1"/>
</dbReference>
<dbReference type="SUPFAM" id="SSF64263">
    <property type="entry name" value="Prokaryotic ribosomal protein L17"/>
    <property type="match status" value="1"/>
</dbReference>
<evidence type="ECO:0008006" key="8">
    <source>
        <dbReference type="Google" id="ProtNLM"/>
    </source>
</evidence>
<dbReference type="Gene3D" id="3.90.1030.10">
    <property type="entry name" value="Ribosomal protein L17"/>
    <property type="match status" value="1"/>
</dbReference>
<dbReference type="InterPro" id="IPR047859">
    <property type="entry name" value="Ribosomal_bL17_CS"/>
</dbReference>
<evidence type="ECO:0000256" key="3">
    <source>
        <dbReference type="ARBA" id="ARBA00023274"/>
    </source>
</evidence>
<keyword evidence="3 4" id="KW-0687">Ribonucleoprotein</keyword>
<dbReference type="GO" id="GO:0005762">
    <property type="term" value="C:mitochondrial large ribosomal subunit"/>
    <property type="evidence" value="ECO:0007669"/>
    <property type="project" value="TreeGrafter"/>
</dbReference>
<evidence type="ECO:0000256" key="2">
    <source>
        <dbReference type="ARBA" id="ARBA00022980"/>
    </source>
</evidence>
<dbReference type="Pfam" id="PF01196">
    <property type="entry name" value="Ribosomal_L17"/>
    <property type="match status" value="1"/>
</dbReference>
<dbReference type="InterPro" id="IPR000456">
    <property type="entry name" value="Ribosomal_bL17"/>
</dbReference>
<sequence>MKHGIKMRKLSRTSSHRQALLRNLVSALLHHEQIQTTLPKAKEAARLAEKIITLGKKGTEPAWRSAQAMLFPAHHYATPVASTSSSILDASVSSSDPETFTPPTTLLPKLFETLSTRYADRPGGYTRITKFGRRPGDNAPKALVSLVDGRRDVVEEMCARAVGREVGLVKTGAQVQKTVERVVLGEGGVGDVGLLRGITRKSLGQVLKYRDGESKEAFVRKAVEHAYKLAVAPNALKELASQEPARAAFRPSSMNKTTSIPHAGRAGDKPVLNMQVTGLGLARGLLGRGGRRKEKKEGKGLLPL</sequence>
<comment type="caution">
    <text evidence="6">The sequence shown here is derived from an EMBL/GenBank/DDBJ whole genome shotgun (WGS) entry which is preliminary data.</text>
</comment>
<keyword evidence="2 4" id="KW-0689">Ribosomal protein</keyword>
<comment type="similarity">
    <text evidence="1 4">Belongs to the bacterial ribosomal protein bL17 family.</text>
</comment>
<evidence type="ECO:0000256" key="5">
    <source>
        <dbReference type="SAM" id="MobiDB-lite"/>
    </source>
</evidence>
<dbReference type="GO" id="GO:0006412">
    <property type="term" value="P:translation"/>
    <property type="evidence" value="ECO:0007669"/>
    <property type="project" value="InterPro"/>
</dbReference>
<organism evidence="6 7">
    <name type="scientific">Filobasidium floriforme</name>
    <dbReference type="NCBI Taxonomy" id="5210"/>
    <lineage>
        <taxon>Eukaryota</taxon>
        <taxon>Fungi</taxon>
        <taxon>Dikarya</taxon>
        <taxon>Basidiomycota</taxon>
        <taxon>Agaricomycotina</taxon>
        <taxon>Tremellomycetes</taxon>
        <taxon>Filobasidiales</taxon>
        <taxon>Filobasidiaceae</taxon>
        <taxon>Filobasidium</taxon>
    </lineage>
</organism>
<dbReference type="PANTHER" id="PTHR14413">
    <property type="entry name" value="RIBOSOMAL PROTEIN L17"/>
    <property type="match status" value="1"/>
</dbReference>
<evidence type="ECO:0000313" key="6">
    <source>
        <dbReference type="EMBL" id="KAG7558297.1"/>
    </source>
</evidence>
<dbReference type="Proteomes" id="UP000812966">
    <property type="component" value="Unassembled WGS sequence"/>
</dbReference>
<gene>
    <name evidence="6" type="ORF">FFLO_02767</name>
</gene>
<evidence type="ECO:0000256" key="4">
    <source>
        <dbReference type="RuleBase" id="RU000660"/>
    </source>
</evidence>
<dbReference type="HAMAP" id="MF_01368">
    <property type="entry name" value="Ribosomal_bL17"/>
    <property type="match status" value="1"/>
</dbReference>
<dbReference type="PANTHER" id="PTHR14413:SF16">
    <property type="entry name" value="LARGE RIBOSOMAL SUBUNIT PROTEIN BL17M"/>
    <property type="match status" value="1"/>
</dbReference>
<keyword evidence="7" id="KW-1185">Reference proteome</keyword>
<dbReference type="NCBIfam" id="TIGR00059">
    <property type="entry name" value="L17"/>
    <property type="match status" value="1"/>
</dbReference>
<feature type="region of interest" description="Disordered" evidence="5">
    <location>
        <begin position="246"/>
        <end position="269"/>
    </location>
</feature>
<dbReference type="AlphaFoldDB" id="A0A8K0JNH1"/>
<proteinExistence type="inferred from homology"/>
<dbReference type="GO" id="GO:0003735">
    <property type="term" value="F:structural constituent of ribosome"/>
    <property type="evidence" value="ECO:0007669"/>
    <property type="project" value="InterPro"/>
</dbReference>
<dbReference type="EMBL" id="JABELV010000046">
    <property type="protein sequence ID" value="KAG7558297.1"/>
    <property type="molecule type" value="Genomic_DNA"/>
</dbReference>
<evidence type="ECO:0000256" key="1">
    <source>
        <dbReference type="ARBA" id="ARBA00008777"/>
    </source>
</evidence>
<accession>A0A8K0JNH1</accession>
<evidence type="ECO:0000313" key="7">
    <source>
        <dbReference type="Proteomes" id="UP000812966"/>
    </source>
</evidence>